<evidence type="ECO:0000313" key="2">
    <source>
        <dbReference type="Proteomes" id="UP000029003"/>
    </source>
</evidence>
<comment type="caution">
    <text evidence="1">The sequence shown here is derived from an EMBL/GenBank/DDBJ whole genome shotgun (WGS) entry which is preliminary data.</text>
</comment>
<dbReference type="AlphaFoldDB" id="A0A087E4C9"/>
<gene>
    <name evidence="1" type="ORF">THER5_1092</name>
</gene>
<organism evidence="1 2">
    <name type="scientific">Bifidobacterium thermacidophilum subsp. thermacidophilum</name>
    <dbReference type="NCBI Taxonomy" id="79262"/>
    <lineage>
        <taxon>Bacteria</taxon>
        <taxon>Bacillati</taxon>
        <taxon>Actinomycetota</taxon>
        <taxon>Actinomycetes</taxon>
        <taxon>Bifidobacteriales</taxon>
        <taxon>Bifidobacteriaceae</taxon>
        <taxon>Bifidobacterium</taxon>
    </lineage>
</organism>
<sequence>MECGTYIGKLNDLGILACYFGQDHGRAPDSVIVSRFVDDAATAADQLMRWQPLVWSKTEKAIQIRFFATSTGVWLGSSQTIACCWAAFWR</sequence>
<dbReference type="EMBL" id="JGZT01000006">
    <property type="protein sequence ID" value="KFJ02630.1"/>
    <property type="molecule type" value="Genomic_DNA"/>
</dbReference>
<dbReference type="Proteomes" id="UP000029003">
    <property type="component" value="Unassembled WGS sequence"/>
</dbReference>
<proteinExistence type="predicted"/>
<evidence type="ECO:0000313" key="1">
    <source>
        <dbReference type="EMBL" id="KFJ02630.1"/>
    </source>
</evidence>
<name>A0A087E4C9_9BIFI</name>
<accession>A0A087E4C9</accession>
<reference evidence="1 2" key="1">
    <citation type="submission" date="2014-03" db="EMBL/GenBank/DDBJ databases">
        <title>Genomics of Bifidobacteria.</title>
        <authorList>
            <person name="Ventura M."/>
            <person name="Milani C."/>
            <person name="Lugli G.A."/>
        </authorList>
    </citation>
    <scope>NUCLEOTIDE SEQUENCE [LARGE SCALE GENOMIC DNA]</scope>
    <source>
        <strain evidence="1 2">LMG 21395</strain>
    </source>
</reference>
<protein>
    <submittedName>
        <fullName evidence="1">Uncharacterized protein</fullName>
    </submittedName>
</protein>